<dbReference type="InterPro" id="IPR027417">
    <property type="entry name" value="P-loop_NTPase"/>
</dbReference>
<dbReference type="InterPro" id="IPR005331">
    <property type="entry name" value="Sulfotransferase"/>
</dbReference>
<dbReference type="GO" id="GO:0016051">
    <property type="term" value="P:carbohydrate biosynthetic process"/>
    <property type="evidence" value="ECO:0007669"/>
    <property type="project" value="InterPro"/>
</dbReference>
<dbReference type="KEGG" id="nsm:JO391_05260"/>
<evidence type="ECO:0000256" key="2">
    <source>
        <dbReference type="ARBA" id="ARBA00022679"/>
    </source>
</evidence>
<proteinExistence type="predicted"/>
<dbReference type="SUPFAM" id="SSF52540">
    <property type="entry name" value="P-loop containing nucleoside triphosphate hydrolases"/>
    <property type="match status" value="1"/>
</dbReference>
<comment type="subcellular location">
    <subcellularLocation>
        <location evidence="1">Golgi apparatus membrane</location>
        <topology evidence="1">Single-pass type II membrane protein</topology>
    </subcellularLocation>
</comment>
<keyword evidence="2" id="KW-0808">Transferase</keyword>
<keyword evidence="7" id="KW-0325">Glycoprotein</keyword>
<keyword evidence="9" id="KW-1185">Reference proteome</keyword>
<gene>
    <name evidence="8" type="ORF">JO391_05260</name>
</gene>
<dbReference type="GO" id="GO:0016020">
    <property type="term" value="C:membrane"/>
    <property type="evidence" value="ECO:0007669"/>
    <property type="project" value="InterPro"/>
</dbReference>
<evidence type="ECO:0000313" key="9">
    <source>
        <dbReference type="Proteomes" id="UP000826300"/>
    </source>
</evidence>
<evidence type="ECO:0000256" key="6">
    <source>
        <dbReference type="ARBA" id="ARBA00023136"/>
    </source>
</evidence>
<organism evidence="8 9">
    <name type="scientific">Neotabrizicola shimadae</name>
    <dbReference type="NCBI Taxonomy" id="2807096"/>
    <lineage>
        <taxon>Bacteria</taxon>
        <taxon>Pseudomonadati</taxon>
        <taxon>Pseudomonadota</taxon>
        <taxon>Alphaproteobacteria</taxon>
        <taxon>Rhodobacterales</taxon>
        <taxon>Paracoccaceae</taxon>
        <taxon>Neotabrizicola</taxon>
    </lineage>
</organism>
<keyword evidence="3" id="KW-0812">Transmembrane</keyword>
<protein>
    <submittedName>
        <fullName evidence="8">Sulfotransferase family protein</fullName>
    </submittedName>
</protein>
<evidence type="ECO:0000256" key="4">
    <source>
        <dbReference type="ARBA" id="ARBA00022989"/>
    </source>
</evidence>
<evidence type="ECO:0000256" key="3">
    <source>
        <dbReference type="ARBA" id="ARBA00022692"/>
    </source>
</evidence>
<dbReference type="Proteomes" id="UP000826300">
    <property type="component" value="Chromosome"/>
</dbReference>
<name>A0A8G0ZUW9_9RHOB</name>
<reference evidence="8" key="1">
    <citation type="submission" date="2021-02" db="EMBL/GenBank/DDBJ databases">
        <title>Rhodobacter shimadae sp. nov., an aerobic anoxygenic phototrophic bacterium isolated from a hot spring.</title>
        <authorList>
            <person name="Muramatsu S."/>
            <person name="Haruta S."/>
            <person name="Hirose S."/>
            <person name="Hanada S."/>
        </authorList>
    </citation>
    <scope>NUCLEOTIDE SEQUENCE</scope>
    <source>
        <strain evidence="8">N10</strain>
    </source>
</reference>
<dbReference type="PANTHER" id="PTHR12137">
    <property type="entry name" value="CARBOHYDRATE SULFOTRANSFERASE"/>
    <property type="match status" value="1"/>
</dbReference>
<keyword evidence="5" id="KW-0333">Golgi apparatus</keyword>
<evidence type="ECO:0000256" key="1">
    <source>
        <dbReference type="ARBA" id="ARBA00004323"/>
    </source>
</evidence>
<dbReference type="EMBL" id="CP069370">
    <property type="protein sequence ID" value="QYZ70924.1"/>
    <property type="molecule type" value="Genomic_DNA"/>
</dbReference>
<evidence type="ECO:0000256" key="7">
    <source>
        <dbReference type="ARBA" id="ARBA00023180"/>
    </source>
</evidence>
<dbReference type="AlphaFoldDB" id="A0A8G0ZUW9"/>
<dbReference type="InterPro" id="IPR018011">
    <property type="entry name" value="Carb_sulfotrans_8-10"/>
</dbReference>
<accession>A0A8G0ZUW9</accession>
<sequence>MNAPVPSSWRLRDAPLNWAAHSLLPFYRRFPYAGQMPITKVDPRGVVIPTERVFYNRIPKAANSTVVAELAAQSAYRPLLERGTDAKSRFPRPSLMGRAMVEDLARDWFTCTLVRHPVTRTLSAYLDKIAGRTMQSRLFYRWFGTEREPSFTDFCRYLQAGGLWHDMHWAPQSGILLLPLERFDLIGRFERLEADLGRIVTLGFGPDHRLVFRRAGPGPTGAGERAATLVTDEARDILARLYAEDFRAFGYDPAA</sequence>
<evidence type="ECO:0000256" key="5">
    <source>
        <dbReference type="ARBA" id="ARBA00023034"/>
    </source>
</evidence>
<dbReference type="RefSeq" id="WP_220663141.1">
    <property type="nucleotide sequence ID" value="NZ_CP069370.1"/>
</dbReference>
<keyword evidence="4" id="KW-1133">Transmembrane helix</keyword>
<dbReference type="GO" id="GO:0008146">
    <property type="term" value="F:sulfotransferase activity"/>
    <property type="evidence" value="ECO:0007669"/>
    <property type="project" value="InterPro"/>
</dbReference>
<evidence type="ECO:0000313" key="8">
    <source>
        <dbReference type="EMBL" id="QYZ70924.1"/>
    </source>
</evidence>
<dbReference type="Pfam" id="PF03567">
    <property type="entry name" value="Sulfotransfer_2"/>
    <property type="match status" value="1"/>
</dbReference>
<dbReference type="PANTHER" id="PTHR12137:SF54">
    <property type="entry name" value="CARBOHYDRATE SULFOTRANSFERASE"/>
    <property type="match status" value="1"/>
</dbReference>
<keyword evidence="6" id="KW-0472">Membrane</keyword>